<dbReference type="Pfam" id="PF00089">
    <property type="entry name" value="Trypsin"/>
    <property type="match status" value="1"/>
</dbReference>
<organism evidence="5 6">
    <name type="scientific">Drosophila navojoa</name>
    <name type="common">Fruit fly</name>
    <dbReference type="NCBI Taxonomy" id="7232"/>
    <lineage>
        <taxon>Eukaryota</taxon>
        <taxon>Metazoa</taxon>
        <taxon>Ecdysozoa</taxon>
        <taxon>Arthropoda</taxon>
        <taxon>Hexapoda</taxon>
        <taxon>Insecta</taxon>
        <taxon>Pterygota</taxon>
        <taxon>Neoptera</taxon>
        <taxon>Endopterygota</taxon>
        <taxon>Diptera</taxon>
        <taxon>Brachycera</taxon>
        <taxon>Muscomorpha</taxon>
        <taxon>Ephydroidea</taxon>
        <taxon>Drosophilidae</taxon>
        <taxon>Drosophila</taxon>
    </lineage>
</organism>
<dbReference type="SUPFAM" id="SSF50494">
    <property type="entry name" value="Trypsin-like serine proteases"/>
    <property type="match status" value="1"/>
</dbReference>
<name>A0A484B7B2_DRONA</name>
<dbReference type="SMART" id="SM00020">
    <property type="entry name" value="Tryp_SPc"/>
    <property type="match status" value="1"/>
</dbReference>
<dbReference type="CDD" id="cd00190">
    <property type="entry name" value="Tryp_SPc"/>
    <property type="match status" value="1"/>
</dbReference>
<dbReference type="FunFam" id="2.40.10.10:FF:000068">
    <property type="entry name" value="transmembrane protease serine 2"/>
    <property type="match status" value="1"/>
</dbReference>
<dbReference type="OrthoDB" id="10059102at2759"/>
<dbReference type="EMBL" id="LSRL02000115">
    <property type="protein sequence ID" value="TDG44182.1"/>
    <property type="molecule type" value="Genomic_DNA"/>
</dbReference>
<dbReference type="Proteomes" id="UP000295192">
    <property type="component" value="Unassembled WGS sequence"/>
</dbReference>
<gene>
    <name evidence="5" type="ORF">AWZ03_009412</name>
</gene>
<sequence length="304" mass="33812">MKRHSFVIPLYILPIFIGTRAEVPNSKAILDQLISSDEPKALAETNFKKFVSTSSPHSSTSSASPLNSTGTISAGSPNSTIAYPFVASLQIKKEKFMHLCGATILSANFVLTAAHCFLKYPKLKPKNYLVAAGTNRLFTRKTKHFYVSSLRKYPNFKPLKGHDIALLKLATPIPIDNVRFAALDFRDTTRKPSNVNTLLIGWGRTKPGVPKDLETVAFRTIKDEECLVSHRFKFFTDSEICAIHTTGIRGACDGDSGAPLIDVKKHKLFGLLSYSRKPCEPHKVYAFTRISPYVSWIKEQMGTM</sequence>
<keyword evidence="3" id="KW-0732">Signal</keyword>
<keyword evidence="6" id="KW-1185">Reference proteome</keyword>
<dbReference type="PANTHER" id="PTHR24256">
    <property type="entry name" value="TRYPTASE-RELATED"/>
    <property type="match status" value="1"/>
</dbReference>
<feature type="domain" description="Peptidase S1" evidence="4">
    <location>
        <begin position="72"/>
        <end position="302"/>
    </location>
</feature>
<dbReference type="PROSITE" id="PS50240">
    <property type="entry name" value="TRYPSIN_DOM"/>
    <property type="match status" value="1"/>
</dbReference>
<proteinExistence type="inferred from homology"/>
<keyword evidence="1" id="KW-1015">Disulfide bond</keyword>
<dbReference type="AlphaFoldDB" id="A0A484B7B2"/>
<dbReference type="OMA" id="TMENDEC"/>
<accession>A0A484B7B2</accession>
<dbReference type="InterPro" id="IPR051487">
    <property type="entry name" value="Ser/Thr_Proteases_Immune/Dev"/>
</dbReference>
<feature type="chain" id="PRO_5019792459" description="Peptidase S1 domain-containing protein" evidence="3">
    <location>
        <begin position="22"/>
        <end position="304"/>
    </location>
</feature>
<dbReference type="InterPro" id="IPR018114">
    <property type="entry name" value="TRYPSIN_HIS"/>
</dbReference>
<reference evidence="5 6" key="1">
    <citation type="journal article" date="2019" name="J. Hered.">
        <title>An Improved Genome Assembly for Drosophila navojoa, the Basal Species in the mojavensis Cluster.</title>
        <authorList>
            <person name="Vanderlinde T."/>
            <person name="Dupim E.G."/>
            <person name="Nazario-Yepiz N.O."/>
            <person name="Carvalho A.B."/>
        </authorList>
    </citation>
    <scope>NUCLEOTIDE SEQUENCE [LARGE SCALE GENOMIC DNA]</scope>
    <source>
        <strain evidence="5">Navoj_Jal97</strain>
        <tissue evidence="5">Whole organism</tissue>
    </source>
</reference>
<comment type="caution">
    <text evidence="5">The sequence shown here is derived from an EMBL/GenBank/DDBJ whole genome shotgun (WGS) entry which is preliminary data.</text>
</comment>
<evidence type="ECO:0000313" key="6">
    <source>
        <dbReference type="Proteomes" id="UP000295192"/>
    </source>
</evidence>
<dbReference type="GO" id="GO:0004252">
    <property type="term" value="F:serine-type endopeptidase activity"/>
    <property type="evidence" value="ECO:0007669"/>
    <property type="project" value="InterPro"/>
</dbReference>
<dbReference type="PROSITE" id="PS00134">
    <property type="entry name" value="TRYPSIN_HIS"/>
    <property type="match status" value="1"/>
</dbReference>
<evidence type="ECO:0000313" key="5">
    <source>
        <dbReference type="EMBL" id="TDG44182.1"/>
    </source>
</evidence>
<dbReference type="PRINTS" id="PR00722">
    <property type="entry name" value="CHYMOTRYPSIN"/>
</dbReference>
<dbReference type="InterPro" id="IPR009003">
    <property type="entry name" value="Peptidase_S1_PA"/>
</dbReference>
<dbReference type="InterPro" id="IPR043504">
    <property type="entry name" value="Peptidase_S1_PA_chymotrypsin"/>
</dbReference>
<evidence type="ECO:0000259" key="4">
    <source>
        <dbReference type="PROSITE" id="PS50240"/>
    </source>
</evidence>
<evidence type="ECO:0000256" key="3">
    <source>
        <dbReference type="SAM" id="SignalP"/>
    </source>
</evidence>
<evidence type="ECO:0000256" key="2">
    <source>
        <dbReference type="ARBA" id="ARBA00024195"/>
    </source>
</evidence>
<protein>
    <recommendedName>
        <fullName evidence="4">Peptidase S1 domain-containing protein</fullName>
    </recommendedName>
</protein>
<dbReference type="InterPro" id="IPR001254">
    <property type="entry name" value="Trypsin_dom"/>
</dbReference>
<dbReference type="STRING" id="7232.A0A484B7B2"/>
<evidence type="ECO:0000256" key="1">
    <source>
        <dbReference type="ARBA" id="ARBA00023157"/>
    </source>
</evidence>
<feature type="signal peptide" evidence="3">
    <location>
        <begin position="1"/>
        <end position="21"/>
    </location>
</feature>
<comment type="similarity">
    <text evidence="2">Belongs to the peptidase S1 family. CLIP subfamily.</text>
</comment>
<dbReference type="Gene3D" id="2.40.10.10">
    <property type="entry name" value="Trypsin-like serine proteases"/>
    <property type="match status" value="1"/>
</dbReference>
<dbReference type="GO" id="GO:0006508">
    <property type="term" value="P:proteolysis"/>
    <property type="evidence" value="ECO:0007669"/>
    <property type="project" value="InterPro"/>
</dbReference>
<dbReference type="InterPro" id="IPR001314">
    <property type="entry name" value="Peptidase_S1A"/>
</dbReference>